<name>A0A1H8PTX5_9GAMM</name>
<organism evidence="4 5">
    <name type="scientific">Aquisalimonas asiatica</name>
    <dbReference type="NCBI Taxonomy" id="406100"/>
    <lineage>
        <taxon>Bacteria</taxon>
        <taxon>Pseudomonadati</taxon>
        <taxon>Pseudomonadota</taxon>
        <taxon>Gammaproteobacteria</taxon>
        <taxon>Chromatiales</taxon>
        <taxon>Ectothiorhodospiraceae</taxon>
        <taxon>Aquisalimonas</taxon>
    </lineage>
</organism>
<accession>A0A1H8PTX5</accession>
<dbReference type="Gene3D" id="1.10.287.470">
    <property type="entry name" value="Helix hairpin bin"/>
    <property type="match status" value="1"/>
</dbReference>
<dbReference type="Gene3D" id="2.40.50.100">
    <property type="match status" value="1"/>
</dbReference>
<protein>
    <submittedName>
        <fullName evidence="4">RND family efflux transporter, MFP subunit</fullName>
    </submittedName>
</protein>
<evidence type="ECO:0000256" key="1">
    <source>
        <dbReference type="ARBA" id="ARBA00009477"/>
    </source>
</evidence>
<dbReference type="Proteomes" id="UP000199657">
    <property type="component" value="Unassembled WGS sequence"/>
</dbReference>
<keyword evidence="2" id="KW-0175">Coiled coil</keyword>
<reference evidence="4 5" key="1">
    <citation type="submission" date="2016-10" db="EMBL/GenBank/DDBJ databases">
        <authorList>
            <person name="de Groot N.N."/>
        </authorList>
    </citation>
    <scope>NUCLEOTIDE SEQUENCE [LARGE SCALE GENOMIC DNA]</scope>
    <source>
        <strain evidence="4 5">CGMCC 1.6291</strain>
    </source>
</reference>
<dbReference type="EMBL" id="FOEG01000001">
    <property type="protein sequence ID" value="SEO45410.1"/>
    <property type="molecule type" value="Genomic_DNA"/>
</dbReference>
<comment type="similarity">
    <text evidence="1">Belongs to the membrane fusion protein (MFP) (TC 8.A.1) family.</text>
</comment>
<dbReference type="PANTHER" id="PTHR30469">
    <property type="entry name" value="MULTIDRUG RESISTANCE PROTEIN MDTA"/>
    <property type="match status" value="1"/>
</dbReference>
<dbReference type="STRING" id="406100.SAMN04488052_101158"/>
<dbReference type="AlphaFoldDB" id="A0A1H8PTX5"/>
<dbReference type="Gene3D" id="2.40.30.170">
    <property type="match status" value="1"/>
</dbReference>
<evidence type="ECO:0000259" key="3">
    <source>
        <dbReference type="Pfam" id="PF25917"/>
    </source>
</evidence>
<evidence type="ECO:0000256" key="2">
    <source>
        <dbReference type="SAM" id="Coils"/>
    </source>
</evidence>
<dbReference type="GO" id="GO:0015562">
    <property type="term" value="F:efflux transmembrane transporter activity"/>
    <property type="evidence" value="ECO:0007669"/>
    <property type="project" value="TreeGrafter"/>
</dbReference>
<dbReference type="InterPro" id="IPR058625">
    <property type="entry name" value="MdtA-like_BSH"/>
</dbReference>
<evidence type="ECO:0000313" key="4">
    <source>
        <dbReference type="EMBL" id="SEO45410.1"/>
    </source>
</evidence>
<evidence type="ECO:0000313" key="5">
    <source>
        <dbReference type="Proteomes" id="UP000199657"/>
    </source>
</evidence>
<sequence>MIRLFRWLLPVFILAGAVGVAVLLVMTSPDVPAEPAEERAWPVATVTAEVAAHRPLVRLQGFLESPRTAGLTAAVEGDVAELQAREGDRVEEGGALVRIDDRELRFALAQQEAEVADLQSQRRTEQRRIESDGQDLVLEQELETLLEREVERLRDLSRDQYASPSQLEQAEQQLKRQRLAVAERQFAVDTAENRLDRLDAGLDRARAMRDRAALDLSRAEVRAPFAGRVAEVAVAPGDRVRPGEPLITLYDTDALEVRATVPRQVLAPLRLALAGSGVEARATVDGETVPVSLSRFSGRAERGQGGVDALFSVDEGGNGLVLGRFATLEMTLPPEPGTVLLPFEALYDAGRVYRVRDGRMEAVDVTRVGQARLRDGRRGVLVRAAALETGDAIVATQIPQAMDGLRVQVMEQ</sequence>
<gene>
    <name evidence="4" type="ORF">SAMN04488052_101158</name>
</gene>
<dbReference type="PANTHER" id="PTHR30469:SF15">
    <property type="entry name" value="HLYD FAMILY OF SECRETION PROTEINS"/>
    <property type="match status" value="1"/>
</dbReference>
<feature type="coiled-coil region" evidence="2">
    <location>
        <begin position="108"/>
        <end position="159"/>
    </location>
</feature>
<proteinExistence type="inferred from homology"/>
<feature type="domain" description="Multidrug resistance protein MdtA-like barrel-sandwich hybrid" evidence="3">
    <location>
        <begin position="67"/>
        <end position="246"/>
    </location>
</feature>
<dbReference type="Pfam" id="PF25917">
    <property type="entry name" value="BSH_RND"/>
    <property type="match status" value="1"/>
</dbReference>
<dbReference type="GO" id="GO:1990281">
    <property type="term" value="C:efflux pump complex"/>
    <property type="evidence" value="ECO:0007669"/>
    <property type="project" value="TreeGrafter"/>
</dbReference>
<keyword evidence="5" id="KW-1185">Reference proteome</keyword>
<dbReference type="SUPFAM" id="SSF111369">
    <property type="entry name" value="HlyD-like secretion proteins"/>
    <property type="match status" value="1"/>
</dbReference>
<dbReference type="RefSeq" id="WP_091639083.1">
    <property type="nucleotide sequence ID" value="NZ_FOEG01000001.1"/>
</dbReference>
<dbReference type="OrthoDB" id="8524475at2"/>